<name>A0A4Z2FI12_9TELE</name>
<keyword evidence="3" id="KW-1185">Reference proteome</keyword>
<accession>A0A4Z2FI12</accession>
<feature type="compositionally biased region" description="Polar residues" evidence="1">
    <location>
        <begin position="45"/>
        <end position="54"/>
    </location>
</feature>
<evidence type="ECO:0000256" key="1">
    <source>
        <dbReference type="SAM" id="MobiDB-lite"/>
    </source>
</evidence>
<feature type="compositionally biased region" description="Basic and acidic residues" evidence="1">
    <location>
        <begin position="104"/>
        <end position="121"/>
    </location>
</feature>
<dbReference type="AlphaFoldDB" id="A0A4Z2FI12"/>
<gene>
    <name evidence="2" type="ORF">EYF80_049252</name>
</gene>
<protein>
    <submittedName>
        <fullName evidence="2">Uncharacterized protein</fullName>
    </submittedName>
</protein>
<comment type="caution">
    <text evidence="2">The sequence shown here is derived from an EMBL/GenBank/DDBJ whole genome shotgun (WGS) entry which is preliminary data.</text>
</comment>
<feature type="region of interest" description="Disordered" evidence="1">
    <location>
        <begin position="1"/>
        <end position="121"/>
    </location>
</feature>
<dbReference type="EMBL" id="SRLO01001177">
    <property type="protein sequence ID" value="TNN40571.1"/>
    <property type="molecule type" value="Genomic_DNA"/>
</dbReference>
<sequence>MEEEEKEKKEKKKKELEKKEEVKEGEEKEEKEEEKKKKKEKEKSIVQTSPQSGIGSFGEIHPVEKSTRWNGKPLGEGGRTGSRGSRGYSRGRGQKAEPFIGGGKVEKSKQAWFGNREKVLH</sequence>
<proteinExistence type="predicted"/>
<dbReference type="Proteomes" id="UP000314294">
    <property type="component" value="Unassembled WGS sequence"/>
</dbReference>
<evidence type="ECO:0000313" key="3">
    <source>
        <dbReference type="Proteomes" id="UP000314294"/>
    </source>
</evidence>
<feature type="compositionally biased region" description="Basic and acidic residues" evidence="1">
    <location>
        <begin position="13"/>
        <end position="28"/>
    </location>
</feature>
<organism evidence="2 3">
    <name type="scientific">Liparis tanakae</name>
    <name type="common">Tanaka's snailfish</name>
    <dbReference type="NCBI Taxonomy" id="230148"/>
    <lineage>
        <taxon>Eukaryota</taxon>
        <taxon>Metazoa</taxon>
        <taxon>Chordata</taxon>
        <taxon>Craniata</taxon>
        <taxon>Vertebrata</taxon>
        <taxon>Euteleostomi</taxon>
        <taxon>Actinopterygii</taxon>
        <taxon>Neopterygii</taxon>
        <taxon>Teleostei</taxon>
        <taxon>Neoteleostei</taxon>
        <taxon>Acanthomorphata</taxon>
        <taxon>Eupercaria</taxon>
        <taxon>Perciformes</taxon>
        <taxon>Cottioidei</taxon>
        <taxon>Cottales</taxon>
        <taxon>Liparidae</taxon>
        <taxon>Liparis</taxon>
    </lineage>
</organism>
<reference evidence="2 3" key="1">
    <citation type="submission" date="2019-03" db="EMBL/GenBank/DDBJ databases">
        <title>First draft genome of Liparis tanakae, snailfish: a comprehensive survey of snailfish specific genes.</title>
        <authorList>
            <person name="Kim W."/>
            <person name="Song I."/>
            <person name="Jeong J.-H."/>
            <person name="Kim D."/>
            <person name="Kim S."/>
            <person name="Ryu S."/>
            <person name="Song J.Y."/>
            <person name="Lee S.K."/>
        </authorList>
    </citation>
    <scope>NUCLEOTIDE SEQUENCE [LARGE SCALE GENOMIC DNA]</scope>
    <source>
        <tissue evidence="2">Muscle</tissue>
    </source>
</reference>
<evidence type="ECO:0000313" key="2">
    <source>
        <dbReference type="EMBL" id="TNN40571.1"/>
    </source>
</evidence>